<dbReference type="AlphaFoldDB" id="A0A4R6ECH8"/>
<dbReference type="SUPFAM" id="SSF56784">
    <property type="entry name" value="HAD-like"/>
    <property type="match status" value="1"/>
</dbReference>
<reference evidence="1 2" key="1">
    <citation type="submission" date="2019-03" db="EMBL/GenBank/DDBJ databases">
        <title>Genomic Encyclopedia of Type Strains, Phase IV (KMG-IV): sequencing the most valuable type-strain genomes for metagenomic binning, comparative biology and taxonomic classification.</title>
        <authorList>
            <person name="Goeker M."/>
        </authorList>
    </citation>
    <scope>NUCLEOTIDE SEQUENCE [LARGE SCALE GENOMIC DNA]</scope>
    <source>
        <strain evidence="1 2">DSM 12121</strain>
    </source>
</reference>
<protein>
    <submittedName>
        <fullName evidence="1">D-glycero-D-manno-heptose 1,7-bisphosphate phosphatase</fullName>
    </submittedName>
</protein>
<dbReference type="OrthoDB" id="9781367at2"/>
<dbReference type="GO" id="GO:0005975">
    <property type="term" value="P:carbohydrate metabolic process"/>
    <property type="evidence" value="ECO:0007669"/>
    <property type="project" value="InterPro"/>
</dbReference>
<keyword evidence="2" id="KW-1185">Reference proteome</keyword>
<evidence type="ECO:0000313" key="1">
    <source>
        <dbReference type="EMBL" id="TDN55860.1"/>
    </source>
</evidence>
<dbReference type="InterPro" id="IPR004446">
    <property type="entry name" value="Heptose_bisP_phosphatase"/>
</dbReference>
<proteinExistence type="predicted"/>
<dbReference type="Proteomes" id="UP000295129">
    <property type="component" value="Unassembled WGS sequence"/>
</dbReference>
<evidence type="ECO:0000313" key="2">
    <source>
        <dbReference type="Proteomes" id="UP000295129"/>
    </source>
</evidence>
<dbReference type="Pfam" id="PF13242">
    <property type="entry name" value="Hydrolase_like"/>
    <property type="match status" value="1"/>
</dbReference>
<dbReference type="Gene3D" id="3.40.50.1000">
    <property type="entry name" value="HAD superfamily/HAD-like"/>
    <property type="match status" value="1"/>
</dbReference>
<sequence>MSPPADARAVQPANRAVFIDEAGVLLHPGCGTLRADAGPALARLQRAGYRLVLIAAPDAGTAGEPCAVPPVGALAEALSPHGVVLDASYRCPHAKPAGCDCCLPGPSLLLQAAEELGLALKRSWLIGDTPDDIEAGRRAGCRTVLLDLEAETSPLCQPEHVAASLTEAVADILSTPPGARGGQAGIEEWTD</sequence>
<dbReference type="PANTHER" id="PTHR42891">
    <property type="entry name" value="D-GLYCERO-BETA-D-MANNO-HEPTOSE-1,7-BISPHOSPHATE 7-PHOSPHATASE"/>
    <property type="match status" value="1"/>
</dbReference>
<dbReference type="EMBL" id="SNVV01000003">
    <property type="protein sequence ID" value="TDN55860.1"/>
    <property type="molecule type" value="Genomic_DNA"/>
</dbReference>
<dbReference type="GO" id="GO:0016791">
    <property type="term" value="F:phosphatase activity"/>
    <property type="evidence" value="ECO:0007669"/>
    <property type="project" value="InterPro"/>
</dbReference>
<organism evidence="1 2">
    <name type="scientific">Azoarcus indigens</name>
    <dbReference type="NCBI Taxonomy" id="29545"/>
    <lineage>
        <taxon>Bacteria</taxon>
        <taxon>Pseudomonadati</taxon>
        <taxon>Pseudomonadota</taxon>
        <taxon>Betaproteobacteria</taxon>
        <taxon>Rhodocyclales</taxon>
        <taxon>Zoogloeaceae</taxon>
        <taxon>Azoarcus</taxon>
    </lineage>
</organism>
<name>A0A4R6ECH8_9RHOO</name>
<dbReference type="InterPro" id="IPR036412">
    <property type="entry name" value="HAD-like_sf"/>
</dbReference>
<dbReference type="InterPro" id="IPR023214">
    <property type="entry name" value="HAD_sf"/>
</dbReference>
<comment type="caution">
    <text evidence="1">The sequence shown here is derived from an EMBL/GenBank/DDBJ whole genome shotgun (WGS) entry which is preliminary data.</text>
</comment>
<accession>A0A4R6ECH8</accession>
<gene>
    <name evidence="1" type="ORF">C7389_103198</name>
</gene>
<dbReference type="RefSeq" id="WP_133589126.1">
    <property type="nucleotide sequence ID" value="NZ_SNVV01000003.1"/>
</dbReference>
<dbReference type="PANTHER" id="PTHR42891:SF1">
    <property type="entry name" value="D-GLYCERO-BETA-D-MANNO-HEPTOSE-1,7-BISPHOSPHATE 7-PHOSPHATASE"/>
    <property type="match status" value="1"/>
</dbReference>